<keyword evidence="4" id="KW-1185">Reference proteome</keyword>
<sequence>MKVDFIVVIDELCYVGSLWKITNGVLVSFGASQLKAHSQTWYYFLLGNILPTSNASDVTRDRALLLYAIMKGMNIDVGKIIRSAILQSANGKHLGLCFLFLITELCFAAGFQWDDS</sequence>
<reference evidence="3" key="1">
    <citation type="journal article" date="2023" name="Science">
        <title>Elucidation of the pathway for biosynthesis of saponin adjuvants from the soapbark tree.</title>
        <authorList>
            <person name="Reed J."/>
            <person name="Orme A."/>
            <person name="El-Demerdash A."/>
            <person name="Owen C."/>
            <person name="Martin L.B.B."/>
            <person name="Misra R.C."/>
            <person name="Kikuchi S."/>
            <person name="Rejzek M."/>
            <person name="Martin A.C."/>
            <person name="Harkess A."/>
            <person name="Leebens-Mack J."/>
            <person name="Louveau T."/>
            <person name="Stephenson M.J."/>
            <person name="Osbourn A."/>
        </authorList>
    </citation>
    <scope>NUCLEOTIDE SEQUENCE</scope>
    <source>
        <strain evidence="3">S10</strain>
    </source>
</reference>
<keyword evidence="1" id="KW-1133">Transmembrane helix</keyword>
<accession>A0AAD7PYR2</accession>
<keyword evidence="1" id="KW-0812">Transmembrane</keyword>
<dbReference type="KEGG" id="qsa:O6P43_009631"/>
<protein>
    <submittedName>
        <fullName evidence="3">S-locus lectin protein kinase family protein</fullName>
    </submittedName>
</protein>
<evidence type="ECO:0000313" key="3">
    <source>
        <dbReference type="EMBL" id="KAJ7971626.1"/>
    </source>
</evidence>
<keyword evidence="1" id="KW-0472">Membrane</keyword>
<name>A0AAD7PYR2_QUISA</name>
<dbReference type="AlphaFoldDB" id="A0AAD7PYR2"/>
<proteinExistence type="predicted"/>
<dbReference type="Proteomes" id="UP001163823">
    <property type="component" value="Chromosome 4"/>
</dbReference>
<keyword evidence="3" id="KW-0418">Kinase</keyword>
<comment type="caution">
    <text evidence="3">The sequence shown here is derived from an EMBL/GenBank/DDBJ whole genome shotgun (WGS) entry which is preliminary data.</text>
</comment>
<organism evidence="3 4">
    <name type="scientific">Quillaja saponaria</name>
    <name type="common">Soap bark tree</name>
    <dbReference type="NCBI Taxonomy" id="32244"/>
    <lineage>
        <taxon>Eukaryota</taxon>
        <taxon>Viridiplantae</taxon>
        <taxon>Streptophyta</taxon>
        <taxon>Embryophyta</taxon>
        <taxon>Tracheophyta</taxon>
        <taxon>Spermatophyta</taxon>
        <taxon>Magnoliopsida</taxon>
        <taxon>eudicotyledons</taxon>
        <taxon>Gunneridae</taxon>
        <taxon>Pentapetalae</taxon>
        <taxon>rosids</taxon>
        <taxon>fabids</taxon>
        <taxon>Fabales</taxon>
        <taxon>Quillajaceae</taxon>
        <taxon>Quillaja</taxon>
    </lineage>
</organism>
<keyword evidence="3" id="KW-0808">Transferase</keyword>
<feature type="domain" description="Putative plant transposon protein" evidence="2">
    <location>
        <begin position="8"/>
        <end position="110"/>
    </location>
</feature>
<evidence type="ECO:0000256" key="1">
    <source>
        <dbReference type="SAM" id="Phobius"/>
    </source>
</evidence>
<dbReference type="EMBL" id="JARAOO010000004">
    <property type="protein sequence ID" value="KAJ7971626.1"/>
    <property type="molecule type" value="Genomic_DNA"/>
</dbReference>
<dbReference type="Pfam" id="PF20167">
    <property type="entry name" value="Transposase_32"/>
    <property type="match status" value="1"/>
</dbReference>
<feature type="transmembrane region" description="Helical" evidence="1">
    <location>
        <begin position="94"/>
        <end position="113"/>
    </location>
</feature>
<dbReference type="GO" id="GO:0016301">
    <property type="term" value="F:kinase activity"/>
    <property type="evidence" value="ECO:0007669"/>
    <property type="project" value="UniProtKB-KW"/>
</dbReference>
<evidence type="ECO:0000313" key="4">
    <source>
        <dbReference type="Proteomes" id="UP001163823"/>
    </source>
</evidence>
<evidence type="ECO:0000259" key="2">
    <source>
        <dbReference type="Pfam" id="PF20167"/>
    </source>
</evidence>
<gene>
    <name evidence="3" type="ORF">O6P43_009631</name>
</gene>
<dbReference type="InterPro" id="IPR046796">
    <property type="entry name" value="Transposase_32_dom"/>
</dbReference>